<name>A0A1D8GEU9_9FIRM</name>
<dbReference type="PRINTS" id="PR00037">
    <property type="entry name" value="HTHLACR"/>
</dbReference>
<organism evidence="5 6">
    <name type="scientific">Geosporobacter ferrireducens</name>
    <dbReference type="NCBI Taxonomy" id="1424294"/>
    <lineage>
        <taxon>Bacteria</taxon>
        <taxon>Bacillati</taxon>
        <taxon>Bacillota</taxon>
        <taxon>Clostridia</taxon>
        <taxon>Peptostreptococcales</taxon>
        <taxon>Thermotaleaceae</taxon>
        <taxon>Geosporobacter</taxon>
    </lineage>
</organism>
<dbReference type="Gene3D" id="3.40.50.1360">
    <property type="match status" value="1"/>
</dbReference>
<feature type="domain" description="HTH deoR-type" evidence="4">
    <location>
        <begin position="5"/>
        <end position="60"/>
    </location>
</feature>
<dbReference type="PROSITE" id="PS00894">
    <property type="entry name" value="HTH_DEOR_1"/>
    <property type="match status" value="1"/>
</dbReference>
<reference evidence="5 6" key="1">
    <citation type="submission" date="2016-09" db="EMBL/GenBank/DDBJ databases">
        <title>Genomic analysis reveals versatility of anaerobic energy metabolism of Geosporobacter ferrireducens IRF9 of phylum Firmicutes.</title>
        <authorList>
            <person name="Kim S.-J."/>
        </authorList>
    </citation>
    <scope>NUCLEOTIDE SEQUENCE [LARGE SCALE GENOMIC DNA]</scope>
    <source>
        <strain evidence="5 6">IRF9</strain>
    </source>
</reference>
<gene>
    <name evidence="5" type="ORF">Gferi_07510</name>
</gene>
<proteinExistence type="predicted"/>
<dbReference type="InterPro" id="IPR001034">
    <property type="entry name" value="DeoR_HTH"/>
</dbReference>
<dbReference type="SMART" id="SM01134">
    <property type="entry name" value="DeoRC"/>
    <property type="match status" value="1"/>
</dbReference>
<sequence length="261" mass="29504">MSLLGEERKMIILNKLDIDGKVTVKELSKEFQVSTETIRRDLEILENEKRLKKVYGGAIKISFDGSEPPYNHRETLHIHEKRIIGKKAADIVQDNDMIVIDVGTTTLQIIHHLLHKNNLTVLINSIPALTLLLEYKQRGLFSGRIIFLGGEINAEQMTTFGSIAEKTLEAFYLDKAFIAVGGLSVKHGITSYDVQEGTLSRKLIMHAKEVIVMADHSKLGVRNFYRIVDIDAVHAVICDKEPPKEWQDDLNDKCITWITAT</sequence>
<keyword evidence="3" id="KW-0804">Transcription</keyword>
<dbReference type="InterPro" id="IPR037171">
    <property type="entry name" value="NagB/RpiA_transferase-like"/>
</dbReference>
<dbReference type="SUPFAM" id="SSF100950">
    <property type="entry name" value="NagB/RpiA/CoA transferase-like"/>
    <property type="match status" value="1"/>
</dbReference>
<dbReference type="EMBL" id="CP017269">
    <property type="protein sequence ID" value="AOT69430.1"/>
    <property type="molecule type" value="Genomic_DNA"/>
</dbReference>
<dbReference type="OrthoDB" id="9797223at2"/>
<evidence type="ECO:0000256" key="3">
    <source>
        <dbReference type="ARBA" id="ARBA00023163"/>
    </source>
</evidence>
<dbReference type="InterPro" id="IPR036388">
    <property type="entry name" value="WH-like_DNA-bd_sf"/>
</dbReference>
<dbReference type="InterPro" id="IPR036390">
    <property type="entry name" value="WH_DNA-bd_sf"/>
</dbReference>
<dbReference type="InterPro" id="IPR014036">
    <property type="entry name" value="DeoR-like_C"/>
</dbReference>
<dbReference type="PANTHER" id="PTHR30363:SF44">
    <property type="entry name" value="AGA OPERON TRANSCRIPTIONAL REPRESSOR-RELATED"/>
    <property type="match status" value="1"/>
</dbReference>
<dbReference type="PANTHER" id="PTHR30363">
    <property type="entry name" value="HTH-TYPE TRANSCRIPTIONAL REGULATOR SRLR-RELATED"/>
    <property type="match status" value="1"/>
</dbReference>
<evidence type="ECO:0000256" key="2">
    <source>
        <dbReference type="ARBA" id="ARBA00023125"/>
    </source>
</evidence>
<evidence type="ECO:0000313" key="5">
    <source>
        <dbReference type="EMBL" id="AOT69430.1"/>
    </source>
</evidence>
<keyword evidence="1" id="KW-0805">Transcription regulation</keyword>
<accession>A0A1D8GEU9</accession>
<protein>
    <submittedName>
        <fullName evidence="5">DeoR family transcriptional regulator</fullName>
    </submittedName>
</protein>
<dbReference type="AlphaFoldDB" id="A0A1D8GEU9"/>
<dbReference type="InterPro" id="IPR018356">
    <property type="entry name" value="Tscrpt_reg_HTH_DeoR_CS"/>
</dbReference>
<evidence type="ECO:0000259" key="4">
    <source>
        <dbReference type="PROSITE" id="PS51000"/>
    </source>
</evidence>
<dbReference type="Proteomes" id="UP000095743">
    <property type="component" value="Chromosome"/>
</dbReference>
<dbReference type="SMART" id="SM00420">
    <property type="entry name" value="HTH_DEOR"/>
    <property type="match status" value="1"/>
</dbReference>
<evidence type="ECO:0000313" key="6">
    <source>
        <dbReference type="Proteomes" id="UP000095743"/>
    </source>
</evidence>
<dbReference type="Gene3D" id="1.10.10.10">
    <property type="entry name" value="Winged helix-like DNA-binding domain superfamily/Winged helix DNA-binding domain"/>
    <property type="match status" value="1"/>
</dbReference>
<dbReference type="Pfam" id="PF00455">
    <property type="entry name" value="DeoRC"/>
    <property type="match status" value="1"/>
</dbReference>
<keyword evidence="6" id="KW-1185">Reference proteome</keyword>
<dbReference type="GO" id="GO:0003677">
    <property type="term" value="F:DNA binding"/>
    <property type="evidence" value="ECO:0007669"/>
    <property type="project" value="UniProtKB-KW"/>
</dbReference>
<keyword evidence="2" id="KW-0238">DNA-binding</keyword>
<dbReference type="Pfam" id="PF08220">
    <property type="entry name" value="HTH_DeoR"/>
    <property type="match status" value="1"/>
</dbReference>
<dbReference type="KEGG" id="gfe:Gferi_07510"/>
<dbReference type="SUPFAM" id="SSF46785">
    <property type="entry name" value="Winged helix' DNA-binding domain"/>
    <property type="match status" value="1"/>
</dbReference>
<dbReference type="STRING" id="1424294.Gferi_07510"/>
<evidence type="ECO:0000256" key="1">
    <source>
        <dbReference type="ARBA" id="ARBA00023015"/>
    </source>
</evidence>
<dbReference type="PROSITE" id="PS51000">
    <property type="entry name" value="HTH_DEOR_2"/>
    <property type="match status" value="1"/>
</dbReference>
<dbReference type="InterPro" id="IPR050313">
    <property type="entry name" value="Carb_Metab_HTH_regulators"/>
</dbReference>
<dbReference type="GO" id="GO:0003700">
    <property type="term" value="F:DNA-binding transcription factor activity"/>
    <property type="evidence" value="ECO:0007669"/>
    <property type="project" value="InterPro"/>
</dbReference>